<dbReference type="PANTHER" id="PTHR38459">
    <property type="entry name" value="PROPHAGE BACTOPRENOL-LINKED GLUCOSE TRANSLOCASE HOMOLOG"/>
    <property type="match status" value="1"/>
</dbReference>
<keyword evidence="4 6" id="KW-1133">Transmembrane helix</keyword>
<reference evidence="8 9" key="1">
    <citation type="submission" date="2016-10" db="EMBL/GenBank/DDBJ databases">
        <authorList>
            <person name="de Groot N.N."/>
        </authorList>
    </citation>
    <scope>NUCLEOTIDE SEQUENCE [LARGE SCALE GENOMIC DNA]</scope>
    <source>
        <strain evidence="8 9">DSM 43067</strain>
    </source>
</reference>
<keyword evidence="9" id="KW-1185">Reference proteome</keyword>
<organism evidence="8 9">
    <name type="scientific">Actinomadura madurae</name>
    <dbReference type="NCBI Taxonomy" id="1993"/>
    <lineage>
        <taxon>Bacteria</taxon>
        <taxon>Bacillati</taxon>
        <taxon>Actinomycetota</taxon>
        <taxon>Actinomycetes</taxon>
        <taxon>Streptosporangiales</taxon>
        <taxon>Thermomonosporaceae</taxon>
        <taxon>Actinomadura</taxon>
    </lineage>
</organism>
<name>A0A1I5DBX2_9ACTN</name>
<feature type="transmembrane region" description="Helical" evidence="6">
    <location>
        <begin position="47"/>
        <end position="67"/>
    </location>
</feature>
<dbReference type="GO" id="GO:0000271">
    <property type="term" value="P:polysaccharide biosynthetic process"/>
    <property type="evidence" value="ECO:0007669"/>
    <property type="project" value="InterPro"/>
</dbReference>
<protein>
    <submittedName>
        <fullName evidence="8">Putative flippase GtrA (Transmembrane translocase of bactoprenol-linked glucose)</fullName>
    </submittedName>
</protein>
<evidence type="ECO:0000313" key="9">
    <source>
        <dbReference type="Proteomes" id="UP000183413"/>
    </source>
</evidence>
<dbReference type="STRING" id="1993.SAMN04489713_103571"/>
<feature type="domain" description="GtrA/DPMS transmembrane" evidence="7">
    <location>
        <begin position="18"/>
        <end position="131"/>
    </location>
</feature>
<gene>
    <name evidence="8" type="ORF">SAMN04489713_103571</name>
</gene>
<dbReference type="Proteomes" id="UP000183413">
    <property type="component" value="Unassembled WGS sequence"/>
</dbReference>
<evidence type="ECO:0000256" key="2">
    <source>
        <dbReference type="ARBA" id="ARBA00009399"/>
    </source>
</evidence>
<keyword evidence="5 6" id="KW-0472">Membrane</keyword>
<comment type="subcellular location">
    <subcellularLocation>
        <location evidence="1">Membrane</location>
        <topology evidence="1">Multi-pass membrane protein</topology>
    </subcellularLocation>
</comment>
<keyword evidence="3 6" id="KW-0812">Transmembrane</keyword>
<dbReference type="eggNOG" id="COG2246">
    <property type="taxonomic scope" value="Bacteria"/>
</dbReference>
<accession>A0A1I5DBX2</accession>
<feature type="transmembrane region" description="Helical" evidence="6">
    <location>
        <begin position="108"/>
        <end position="126"/>
    </location>
</feature>
<dbReference type="InParanoid" id="A0A1I5DBX2"/>
<dbReference type="EMBL" id="FOVH01000003">
    <property type="protein sequence ID" value="SFN96617.1"/>
    <property type="molecule type" value="Genomic_DNA"/>
</dbReference>
<proteinExistence type="inferred from homology"/>
<evidence type="ECO:0000256" key="4">
    <source>
        <dbReference type="ARBA" id="ARBA00022989"/>
    </source>
</evidence>
<dbReference type="InterPro" id="IPR007267">
    <property type="entry name" value="GtrA_DPMS_TM"/>
</dbReference>
<dbReference type="Pfam" id="PF04138">
    <property type="entry name" value="GtrA_DPMS_TM"/>
    <property type="match status" value="1"/>
</dbReference>
<evidence type="ECO:0000259" key="7">
    <source>
        <dbReference type="Pfam" id="PF04138"/>
    </source>
</evidence>
<evidence type="ECO:0000256" key="5">
    <source>
        <dbReference type="ARBA" id="ARBA00023136"/>
    </source>
</evidence>
<evidence type="ECO:0000256" key="3">
    <source>
        <dbReference type="ARBA" id="ARBA00022692"/>
    </source>
</evidence>
<dbReference type="GO" id="GO:0005886">
    <property type="term" value="C:plasma membrane"/>
    <property type="evidence" value="ECO:0007669"/>
    <property type="project" value="TreeGrafter"/>
</dbReference>
<feature type="transmembrane region" description="Helical" evidence="6">
    <location>
        <begin position="79"/>
        <end position="102"/>
    </location>
</feature>
<evidence type="ECO:0000313" key="8">
    <source>
        <dbReference type="EMBL" id="SFN96617.1"/>
    </source>
</evidence>
<evidence type="ECO:0000256" key="1">
    <source>
        <dbReference type="ARBA" id="ARBA00004141"/>
    </source>
</evidence>
<evidence type="ECO:0000256" key="6">
    <source>
        <dbReference type="SAM" id="Phobius"/>
    </source>
</evidence>
<feature type="transmembrane region" description="Helical" evidence="6">
    <location>
        <begin position="20"/>
        <end position="41"/>
    </location>
</feature>
<dbReference type="PANTHER" id="PTHR38459:SF1">
    <property type="entry name" value="PROPHAGE BACTOPRENOL-LINKED GLUCOSE TRANSLOCASE HOMOLOG"/>
    <property type="match status" value="1"/>
</dbReference>
<dbReference type="AlphaFoldDB" id="A0A1I5DBX2"/>
<dbReference type="InterPro" id="IPR051401">
    <property type="entry name" value="GtrA_CellWall_Glycosyl"/>
</dbReference>
<comment type="similarity">
    <text evidence="2">Belongs to the GtrA family.</text>
</comment>
<sequence>MRRRPGPLMGLLTHSAIRYLIIGGLSFAVDFGVLFVAHGMLDVRLPVATTAAFLTSFAVNFGLNRVWSFGSRAPVGRQLVRYVGLVVVNTVVTVLLVSGLAAVGVQYLVAKTIVTGGLVALNYVAYRVWVFR</sequence>